<dbReference type="Gene3D" id="1.10.579.10">
    <property type="entry name" value="DNA Cyclobutane Dipyrimidine Photolyase, subunit A, domain 3"/>
    <property type="match status" value="1"/>
</dbReference>
<name>A0A0U1NPF0_9RHOB</name>
<dbReference type="EMBL" id="CVQV01000023">
    <property type="protein sequence ID" value="CRK76587.1"/>
    <property type="molecule type" value="Genomic_DNA"/>
</dbReference>
<evidence type="ECO:0000256" key="1">
    <source>
        <dbReference type="ARBA" id="ARBA00022630"/>
    </source>
</evidence>
<evidence type="ECO:0000259" key="4">
    <source>
        <dbReference type="Pfam" id="PF03441"/>
    </source>
</evidence>
<feature type="binding site" evidence="3">
    <location>
        <begin position="185"/>
        <end position="187"/>
    </location>
    <ligand>
        <name>FAD</name>
        <dbReference type="ChEBI" id="CHEBI:57692"/>
    </ligand>
</feature>
<dbReference type="InterPro" id="IPR002081">
    <property type="entry name" value="Cryptochrome/DNA_photolyase_1"/>
</dbReference>
<keyword evidence="1 3" id="KW-0285">Flavoprotein</keyword>
<feature type="binding site" evidence="3">
    <location>
        <position position="81"/>
    </location>
    <ligand>
        <name>FAD</name>
        <dbReference type="ChEBI" id="CHEBI:57692"/>
    </ligand>
</feature>
<sequence>MARYLPPMTQIHFPPTRTAALERLSSFVPRAGRYGLRRNYDVAGHEGVSQLSPYIRHRLITEKEVLRTVLGRYSAQSLEKFVQEVYWRTYWKGWLEMRAPVWGMYKQGLNAALNNVQTQSGLRTEWKAACAGTTGIDCFDHWAKELAETGYLHNHARMWFASIWIFTLRLPWELGADFFMRHLLDGDAASNTCSWRWVGGLQTVGKTYLARPDNITKYTEGRFRPTGLAPHADPLTGFANPERQPIKIPDAPQAGARTLIVIHEDDMALSTVLNATRGCEVVGAAALACHDARTPLNVAENVRVFTEGGLQDTGERFADKLGMTPEILDMDAIAQLAADLECDQVAANYAPIGPANDTLKKLDKALKGKGIALTQAMPDYDAQAWPYATAGFFKFKTNIPKLIAGLG</sequence>
<protein>
    <submittedName>
        <fullName evidence="5">Deoxyribodipyrimidine photo-lyase</fullName>
        <ecNumber evidence="5">4.1.99.3</ecNumber>
    </submittedName>
</protein>
<keyword evidence="6" id="KW-1185">Reference proteome</keyword>
<dbReference type="RefSeq" id="WP_233488231.1">
    <property type="nucleotide sequence ID" value="NZ_CBFHGK010000023.1"/>
</dbReference>
<dbReference type="Gene3D" id="1.25.40.80">
    <property type="match status" value="1"/>
</dbReference>
<dbReference type="EC" id="4.1.99.3" evidence="5"/>
<organism evidence="5 6">
    <name type="scientific">Nereida ignava</name>
    <dbReference type="NCBI Taxonomy" id="282199"/>
    <lineage>
        <taxon>Bacteria</taxon>
        <taxon>Pseudomonadati</taxon>
        <taxon>Pseudomonadota</taxon>
        <taxon>Alphaproteobacteria</taxon>
        <taxon>Rhodobacterales</taxon>
        <taxon>Roseobacteraceae</taxon>
        <taxon>Nereida</taxon>
    </lineage>
</organism>
<dbReference type="GO" id="GO:0071949">
    <property type="term" value="F:FAD binding"/>
    <property type="evidence" value="ECO:0007669"/>
    <property type="project" value="TreeGrafter"/>
</dbReference>
<feature type="domain" description="Cryptochrome/DNA photolyase FAD-binding" evidence="4">
    <location>
        <begin position="81"/>
        <end position="208"/>
    </location>
</feature>
<dbReference type="PANTHER" id="PTHR11455">
    <property type="entry name" value="CRYPTOCHROME"/>
    <property type="match status" value="1"/>
</dbReference>
<accession>A0A0U1NPF0</accession>
<dbReference type="Proteomes" id="UP000048949">
    <property type="component" value="Unassembled WGS sequence"/>
</dbReference>
<dbReference type="GO" id="GO:0003677">
    <property type="term" value="F:DNA binding"/>
    <property type="evidence" value="ECO:0007669"/>
    <property type="project" value="TreeGrafter"/>
</dbReference>
<dbReference type="STRING" id="282199.GCA_001049735_02651"/>
<dbReference type="InterPro" id="IPR005101">
    <property type="entry name" value="Cryptochr/Photolyase_FAD-bd"/>
</dbReference>
<gene>
    <name evidence="5" type="primary">phrA_2</name>
    <name evidence="5" type="ORF">NIG5292_02652</name>
</gene>
<comment type="cofactor">
    <cofactor evidence="3">
        <name>FAD</name>
        <dbReference type="ChEBI" id="CHEBI:57692"/>
    </cofactor>
    <text evidence="3">Binds 1 FAD per subunit.</text>
</comment>
<evidence type="ECO:0000256" key="2">
    <source>
        <dbReference type="ARBA" id="ARBA00022827"/>
    </source>
</evidence>
<evidence type="ECO:0000313" key="6">
    <source>
        <dbReference type="Proteomes" id="UP000048949"/>
    </source>
</evidence>
<dbReference type="AlphaFoldDB" id="A0A0U1NPF0"/>
<keyword evidence="5" id="KW-0456">Lyase</keyword>
<keyword evidence="2 3" id="KW-0274">FAD</keyword>
<evidence type="ECO:0000313" key="5">
    <source>
        <dbReference type="EMBL" id="CRK76587.1"/>
    </source>
</evidence>
<reference evidence="5 6" key="1">
    <citation type="submission" date="2015-04" db="EMBL/GenBank/DDBJ databases">
        <authorList>
            <person name="Syromyatnikov M.Y."/>
            <person name="Popov V.N."/>
        </authorList>
    </citation>
    <scope>NUCLEOTIDE SEQUENCE [LARGE SCALE GENOMIC DNA]</scope>
    <source>
        <strain evidence="5 6">CECT 5292</strain>
    </source>
</reference>
<dbReference type="SUPFAM" id="SSF48173">
    <property type="entry name" value="Cryptochrome/photolyase FAD-binding domain"/>
    <property type="match status" value="1"/>
</dbReference>
<evidence type="ECO:0000256" key="3">
    <source>
        <dbReference type="PIRSR" id="PIRSR602081-1"/>
    </source>
</evidence>
<dbReference type="InterPro" id="IPR036134">
    <property type="entry name" value="Crypto/Photolyase_FAD-like_sf"/>
</dbReference>
<feature type="binding site" evidence="3">
    <location>
        <position position="34"/>
    </location>
    <ligand>
        <name>FAD</name>
        <dbReference type="ChEBI" id="CHEBI:57692"/>
    </ligand>
</feature>
<dbReference type="GO" id="GO:0003904">
    <property type="term" value="F:deoxyribodipyrimidine photo-lyase activity"/>
    <property type="evidence" value="ECO:0007669"/>
    <property type="project" value="UniProtKB-EC"/>
</dbReference>
<dbReference type="PANTHER" id="PTHR11455:SF9">
    <property type="entry name" value="CRYPTOCHROME CIRCADIAN CLOCK 5 ISOFORM X1"/>
    <property type="match status" value="1"/>
</dbReference>
<dbReference type="Pfam" id="PF03441">
    <property type="entry name" value="FAD_binding_7"/>
    <property type="match status" value="1"/>
</dbReference>
<proteinExistence type="predicted"/>